<dbReference type="InterPro" id="IPR024072">
    <property type="entry name" value="DHFR-like_dom_sf"/>
</dbReference>
<name>A0A4R9LPU7_9LEPT</name>
<evidence type="ECO:0000313" key="2">
    <source>
        <dbReference type="Proteomes" id="UP000298264"/>
    </source>
</evidence>
<keyword evidence="2" id="KW-1185">Reference proteome</keyword>
<evidence type="ECO:0000313" key="1">
    <source>
        <dbReference type="EMBL" id="TGN09703.1"/>
    </source>
</evidence>
<dbReference type="Proteomes" id="UP000298264">
    <property type="component" value="Unassembled WGS sequence"/>
</dbReference>
<dbReference type="Gene3D" id="3.40.430.10">
    <property type="entry name" value="Dihydrofolate Reductase, subunit A"/>
    <property type="match status" value="1"/>
</dbReference>
<dbReference type="EMBL" id="RQHV01000050">
    <property type="protein sequence ID" value="TGN09703.1"/>
    <property type="molecule type" value="Genomic_DNA"/>
</dbReference>
<proteinExistence type="predicted"/>
<sequence>MGKLIFQMMVSLDGYHEGPDGEIDWHVVENEFNNYAADLLDKVDALIFGLKIKLNLKLIQAKALNSSLVMIYYKPNTNI</sequence>
<dbReference type="OrthoDB" id="195113at2"/>
<protein>
    <recommendedName>
        <fullName evidence="3">Bacterial bifunctional deaminase-reductase C-terminal domain-containing protein</fullName>
    </recommendedName>
</protein>
<evidence type="ECO:0008006" key="3">
    <source>
        <dbReference type="Google" id="ProtNLM"/>
    </source>
</evidence>
<accession>A0A4R9LPU7</accession>
<reference evidence="1" key="1">
    <citation type="journal article" date="2019" name="PLoS Negl. Trop. Dis.">
        <title>Revisiting the worldwide diversity of Leptospira species in the environment.</title>
        <authorList>
            <person name="Vincent A.T."/>
            <person name="Schiettekatte O."/>
            <person name="Bourhy P."/>
            <person name="Veyrier F.J."/>
            <person name="Picardeau M."/>
        </authorList>
    </citation>
    <scope>NUCLEOTIDE SEQUENCE [LARGE SCALE GENOMIC DNA]</scope>
    <source>
        <strain evidence="1">201400974</strain>
    </source>
</reference>
<gene>
    <name evidence="1" type="ORF">EHS11_11485</name>
</gene>
<organism evidence="1 2">
    <name type="scientific">Leptospira ilyithenensis</name>
    <dbReference type="NCBI Taxonomy" id="2484901"/>
    <lineage>
        <taxon>Bacteria</taxon>
        <taxon>Pseudomonadati</taxon>
        <taxon>Spirochaetota</taxon>
        <taxon>Spirochaetia</taxon>
        <taxon>Leptospirales</taxon>
        <taxon>Leptospiraceae</taxon>
        <taxon>Leptospira</taxon>
    </lineage>
</organism>
<comment type="caution">
    <text evidence="1">The sequence shown here is derived from an EMBL/GenBank/DDBJ whole genome shotgun (WGS) entry which is preliminary data.</text>
</comment>
<dbReference type="AlphaFoldDB" id="A0A4R9LPU7"/>
<dbReference type="SUPFAM" id="SSF53597">
    <property type="entry name" value="Dihydrofolate reductase-like"/>
    <property type="match status" value="1"/>
</dbReference>